<dbReference type="AlphaFoldDB" id="A0A3Q9FR72"/>
<dbReference type="GO" id="GO:0005829">
    <property type="term" value="C:cytosol"/>
    <property type="evidence" value="ECO:0007669"/>
    <property type="project" value="TreeGrafter"/>
</dbReference>
<keyword evidence="7" id="KW-1185">Reference proteome</keyword>
<keyword evidence="3" id="KW-0804">Transcription</keyword>
<dbReference type="RefSeq" id="WP_126614755.1">
    <property type="nucleotide sequence ID" value="NZ_CP034562.1"/>
</dbReference>
<evidence type="ECO:0000259" key="4">
    <source>
        <dbReference type="PROSITE" id="PS50042"/>
    </source>
</evidence>
<feature type="domain" description="HTH crp-type" evidence="5">
    <location>
        <begin position="152"/>
        <end position="223"/>
    </location>
</feature>
<dbReference type="GO" id="GO:0003677">
    <property type="term" value="F:DNA binding"/>
    <property type="evidence" value="ECO:0007669"/>
    <property type="project" value="UniProtKB-KW"/>
</dbReference>
<dbReference type="PROSITE" id="PS50042">
    <property type="entry name" value="CNMP_BINDING_3"/>
    <property type="match status" value="1"/>
</dbReference>
<dbReference type="SMART" id="SM00419">
    <property type="entry name" value="HTH_CRP"/>
    <property type="match status" value="1"/>
</dbReference>
<organism evidence="6 7">
    <name type="scientific">Flammeovirga pectinis</name>
    <dbReference type="NCBI Taxonomy" id="2494373"/>
    <lineage>
        <taxon>Bacteria</taxon>
        <taxon>Pseudomonadati</taxon>
        <taxon>Bacteroidota</taxon>
        <taxon>Cytophagia</taxon>
        <taxon>Cytophagales</taxon>
        <taxon>Flammeovirgaceae</taxon>
        <taxon>Flammeovirga</taxon>
    </lineage>
</organism>
<dbReference type="CDD" id="cd00038">
    <property type="entry name" value="CAP_ED"/>
    <property type="match status" value="1"/>
</dbReference>
<dbReference type="Proteomes" id="UP000267268">
    <property type="component" value="Chromosome 1"/>
</dbReference>
<reference evidence="6 7" key="1">
    <citation type="submission" date="2018-12" db="EMBL/GenBank/DDBJ databases">
        <title>Flammeovirga pectinis sp. nov., isolated from the gut of the Korean scallop, Patinopecten yessoensis.</title>
        <authorList>
            <person name="Bae J.-W."/>
            <person name="Jeong Y.-S."/>
            <person name="Kang W."/>
        </authorList>
    </citation>
    <scope>NUCLEOTIDE SEQUENCE [LARGE SCALE GENOMIC DNA]</scope>
    <source>
        <strain evidence="6 7">L12M1</strain>
    </source>
</reference>
<dbReference type="PANTHER" id="PTHR24567:SF58">
    <property type="entry name" value="CYCLIC AMP-BINDING REGULATORY PROTEIN"/>
    <property type="match status" value="1"/>
</dbReference>
<dbReference type="SMART" id="SM00100">
    <property type="entry name" value="cNMP"/>
    <property type="match status" value="1"/>
</dbReference>
<dbReference type="PROSITE" id="PS51063">
    <property type="entry name" value="HTH_CRP_2"/>
    <property type="match status" value="1"/>
</dbReference>
<dbReference type="InterPro" id="IPR050397">
    <property type="entry name" value="Env_Response_Regulators"/>
</dbReference>
<gene>
    <name evidence="6" type="ORF">EI427_11545</name>
</gene>
<evidence type="ECO:0000313" key="6">
    <source>
        <dbReference type="EMBL" id="AZQ62844.1"/>
    </source>
</evidence>
<dbReference type="InterPro" id="IPR014710">
    <property type="entry name" value="RmlC-like_jellyroll"/>
</dbReference>
<dbReference type="SUPFAM" id="SSF51206">
    <property type="entry name" value="cAMP-binding domain-like"/>
    <property type="match status" value="1"/>
</dbReference>
<keyword evidence="1" id="KW-0805">Transcription regulation</keyword>
<feature type="domain" description="Cyclic nucleotide-binding" evidence="4">
    <location>
        <begin position="18"/>
        <end position="138"/>
    </location>
</feature>
<dbReference type="GO" id="GO:0003700">
    <property type="term" value="F:DNA-binding transcription factor activity"/>
    <property type="evidence" value="ECO:0007669"/>
    <property type="project" value="TreeGrafter"/>
</dbReference>
<evidence type="ECO:0000256" key="3">
    <source>
        <dbReference type="ARBA" id="ARBA00023163"/>
    </source>
</evidence>
<dbReference type="InterPro" id="IPR000595">
    <property type="entry name" value="cNMP-bd_dom"/>
</dbReference>
<dbReference type="Pfam" id="PF00027">
    <property type="entry name" value="cNMP_binding"/>
    <property type="match status" value="1"/>
</dbReference>
<dbReference type="OrthoDB" id="9127033at2"/>
<name>A0A3Q9FR72_9BACT</name>
<dbReference type="Gene3D" id="1.10.10.10">
    <property type="entry name" value="Winged helix-like DNA-binding domain superfamily/Winged helix DNA-binding domain"/>
    <property type="match status" value="1"/>
</dbReference>
<evidence type="ECO:0000256" key="2">
    <source>
        <dbReference type="ARBA" id="ARBA00023125"/>
    </source>
</evidence>
<proteinExistence type="predicted"/>
<evidence type="ECO:0000259" key="5">
    <source>
        <dbReference type="PROSITE" id="PS51063"/>
    </source>
</evidence>
<dbReference type="KEGG" id="fll:EI427_11545"/>
<sequence>MKLKRPDCETCPVRTLSIFECVDKAHLSEISRTKGFSAFKKGEVIFREGQPALGIYILHSGSVKITKTGVMGREQIVTFAKVGEIMGYQPMFLEEEYDISAVTLESSTICFIHRDKIFKLIDEDKDFAFKFIKTALQTTKKVTEIVSSLSQKTVRSRVAESILIINQEFGEDDNGFIQTSLSREDLSAMIGTSSESYIRTLKEFKDDGLISTKGKLIKIEKLGELTQIAEIYNYL</sequence>
<accession>A0A3Q9FR72</accession>
<dbReference type="InterPro" id="IPR036390">
    <property type="entry name" value="WH_DNA-bd_sf"/>
</dbReference>
<dbReference type="Pfam" id="PF13545">
    <property type="entry name" value="HTH_Crp_2"/>
    <property type="match status" value="1"/>
</dbReference>
<keyword evidence="2" id="KW-0238">DNA-binding</keyword>
<dbReference type="InterPro" id="IPR036388">
    <property type="entry name" value="WH-like_DNA-bd_sf"/>
</dbReference>
<dbReference type="PANTHER" id="PTHR24567">
    <property type="entry name" value="CRP FAMILY TRANSCRIPTIONAL REGULATORY PROTEIN"/>
    <property type="match status" value="1"/>
</dbReference>
<evidence type="ECO:0000313" key="7">
    <source>
        <dbReference type="Proteomes" id="UP000267268"/>
    </source>
</evidence>
<dbReference type="InterPro" id="IPR018490">
    <property type="entry name" value="cNMP-bd_dom_sf"/>
</dbReference>
<dbReference type="SUPFAM" id="SSF46785">
    <property type="entry name" value="Winged helix' DNA-binding domain"/>
    <property type="match status" value="1"/>
</dbReference>
<protein>
    <submittedName>
        <fullName evidence="6">Crp/Fnr family transcriptional regulator</fullName>
    </submittedName>
</protein>
<dbReference type="InterPro" id="IPR012318">
    <property type="entry name" value="HTH_CRP"/>
</dbReference>
<dbReference type="Gene3D" id="2.60.120.10">
    <property type="entry name" value="Jelly Rolls"/>
    <property type="match status" value="1"/>
</dbReference>
<evidence type="ECO:0000256" key="1">
    <source>
        <dbReference type="ARBA" id="ARBA00023015"/>
    </source>
</evidence>
<dbReference type="EMBL" id="CP034562">
    <property type="protein sequence ID" value="AZQ62844.1"/>
    <property type="molecule type" value="Genomic_DNA"/>
</dbReference>